<name>A0ABM8JTD7_9GAMM</name>
<accession>A0ABM8JTD7</accession>
<dbReference type="PANTHER" id="PTHR47473:SF1">
    <property type="entry name" value="METHYLTRANSFERASE DOMAIN-CONTAINING PROTEIN"/>
    <property type="match status" value="1"/>
</dbReference>
<proteinExistence type="predicted"/>
<dbReference type="Pfam" id="PF11899">
    <property type="entry name" value="DUF3419"/>
    <property type="match status" value="1"/>
</dbReference>
<dbReference type="PANTHER" id="PTHR47473">
    <property type="entry name" value="BTA1P"/>
    <property type="match status" value="1"/>
</dbReference>
<gene>
    <name evidence="1" type="ORF">TCT1_08720</name>
</gene>
<organism evidence="1 2">
    <name type="scientific">Xenorhabdus taiwanensis</name>
    <dbReference type="NCBI Taxonomy" id="3085177"/>
    <lineage>
        <taxon>Bacteria</taxon>
        <taxon>Pseudomonadati</taxon>
        <taxon>Pseudomonadota</taxon>
        <taxon>Gammaproteobacteria</taxon>
        <taxon>Enterobacterales</taxon>
        <taxon>Morganellaceae</taxon>
        <taxon>Xenorhabdus</taxon>
    </lineage>
</organism>
<dbReference type="EMBL" id="AP028978">
    <property type="protein sequence ID" value="BET95951.1"/>
    <property type="molecule type" value="Genomic_DNA"/>
</dbReference>
<evidence type="ECO:0000313" key="2">
    <source>
        <dbReference type="Proteomes" id="UP001529514"/>
    </source>
</evidence>
<protein>
    <recommendedName>
        <fullName evidence="3">S-adenosylmethionine:diacylglycerol 3-amino-3-carboxypropyl transferase</fullName>
    </recommendedName>
</protein>
<dbReference type="RefSeq" id="WP_374052818.1">
    <property type="nucleotide sequence ID" value="NZ_AP028978.1"/>
</dbReference>
<sequence length="365" mass="43119">MKEKQIADWILYSTCDEDAYSELKALKVSNEDEVLCVTGSACRVLSLLAEKPKNITAIDFAAGQNYLLELKIAAIKNLTYDQLLGFFGVEQMSKEQRWKYFISLKDKITDEAFQYFCYYCKEIKEGVLYRGRHEKFYVYFLSPFLHFLYGKEFKEMFETECIERQKEIYFKKIRGPFWRLMIKKGFSKWLLKGILNNKDYETEFEVGDLGNYMLKTLDHTFSTHLAKYNDWLSMMINGRYLGRHAMPHFLSKDSYESIRNANTKIEIITMDLVDYCKKVKNERFSVFSLSDVSSCISKPRFNELLSQLPRLSRSRGRLCYRNFISRHKIPNALSQKIQIDVDMCNQLNHSDRAFSYQFEVALINN</sequence>
<evidence type="ECO:0000313" key="1">
    <source>
        <dbReference type="EMBL" id="BET95951.1"/>
    </source>
</evidence>
<reference evidence="1 2" key="1">
    <citation type="submission" date="2023-10" db="EMBL/GenBank/DDBJ databases">
        <title>Xenorhabdus taiwanensis sp. nov., a symbiotic bacterium associated with the entomopathogenic nematode Steinernema taiwanensis.</title>
        <authorList>
            <person name="Tseng C.T."/>
            <person name="Shu H.Y."/>
            <person name="Chen M.H."/>
            <person name="Fang Y.J."/>
            <person name="Wu T.L."/>
            <person name="Lin Y.C."/>
            <person name="Huang C.J."/>
        </authorList>
    </citation>
    <scope>NUCLEOTIDE SEQUENCE [LARGE SCALE GENOMIC DNA]</scope>
    <source>
        <strain evidence="1 2">TCT-1</strain>
    </source>
</reference>
<evidence type="ECO:0008006" key="3">
    <source>
        <dbReference type="Google" id="ProtNLM"/>
    </source>
</evidence>
<keyword evidence="2" id="KW-1185">Reference proteome</keyword>
<dbReference type="InterPro" id="IPR021829">
    <property type="entry name" value="DUF3419"/>
</dbReference>
<dbReference type="Proteomes" id="UP001529514">
    <property type="component" value="Chromosome"/>
</dbReference>